<dbReference type="Pfam" id="PF12854">
    <property type="entry name" value="PPR_1"/>
    <property type="match status" value="1"/>
</dbReference>
<dbReference type="InterPro" id="IPR011990">
    <property type="entry name" value="TPR-like_helical_dom_sf"/>
</dbReference>
<evidence type="ECO:0000256" key="1">
    <source>
        <dbReference type="ARBA" id="ARBA00022737"/>
    </source>
</evidence>
<reference evidence="3 5" key="1">
    <citation type="journal article" date="2011" name="Nature">
        <title>The Medicago genome provides insight into the evolution of rhizobial symbioses.</title>
        <authorList>
            <person name="Young N.D."/>
            <person name="Debelle F."/>
            <person name="Oldroyd G.E."/>
            <person name="Geurts R."/>
            <person name="Cannon S.B."/>
            <person name="Udvardi M.K."/>
            <person name="Benedito V.A."/>
            <person name="Mayer K.F."/>
            <person name="Gouzy J."/>
            <person name="Schoof H."/>
            <person name="Van de Peer Y."/>
            <person name="Proost S."/>
            <person name="Cook D.R."/>
            <person name="Meyers B.C."/>
            <person name="Spannagl M."/>
            <person name="Cheung F."/>
            <person name="De Mita S."/>
            <person name="Krishnakumar V."/>
            <person name="Gundlach H."/>
            <person name="Zhou S."/>
            <person name="Mudge J."/>
            <person name="Bharti A.K."/>
            <person name="Murray J.D."/>
            <person name="Naoumkina M.A."/>
            <person name="Rosen B."/>
            <person name="Silverstein K.A."/>
            <person name="Tang H."/>
            <person name="Rombauts S."/>
            <person name="Zhao P.X."/>
            <person name="Zhou P."/>
            <person name="Barbe V."/>
            <person name="Bardou P."/>
            <person name="Bechner M."/>
            <person name="Bellec A."/>
            <person name="Berger A."/>
            <person name="Berges H."/>
            <person name="Bidwell S."/>
            <person name="Bisseling T."/>
            <person name="Choisne N."/>
            <person name="Couloux A."/>
            <person name="Denny R."/>
            <person name="Deshpande S."/>
            <person name="Dai X."/>
            <person name="Doyle J.J."/>
            <person name="Dudez A.M."/>
            <person name="Farmer A.D."/>
            <person name="Fouteau S."/>
            <person name="Franken C."/>
            <person name="Gibelin C."/>
            <person name="Gish J."/>
            <person name="Goldstein S."/>
            <person name="Gonzalez A.J."/>
            <person name="Green P.J."/>
            <person name="Hallab A."/>
            <person name="Hartog M."/>
            <person name="Hua A."/>
            <person name="Humphray S.J."/>
            <person name="Jeong D.H."/>
            <person name="Jing Y."/>
            <person name="Jocker A."/>
            <person name="Kenton S.M."/>
            <person name="Kim D.J."/>
            <person name="Klee K."/>
            <person name="Lai H."/>
            <person name="Lang C."/>
            <person name="Lin S."/>
            <person name="Macmil S.L."/>
            <person name="Magdelenat G."/>
            <person name="Matthews L."/>
            <person name="McCorrison J."/>
            <person name="Monaghan E.L."/>
            <person name="Mun J.H."/>
            <person name="Najar F.Z."/>
            <person name="Nicholson C."/>
            <person name="Noirot C."/>
            <person name="O'Bleness M."/>
            <person name="Paule C.R."/>
            <person name="Poulain J."/>
            <person name="Prion F."/>
            <person name="Qin B."/>
            <person name="Qu C."/>
            <person name="Retzel E.F."/>
            <person name="Riddle C."/>
            <person name="Sallet E."/>
            <person name="Samain S."/>
            <person name="Samson N."/>
            <person name="Sanders I."/>
            <person name="Saurat O."/>
            <person name="Scarpelli C."/>
            <person name="Schiex T."/>
            <person name="Segurens B."/>
            <person name="Severin A.J."/>
            <person name="Sherrier D.J."/>
            <person name="Shi R."/>
            <person name="Sims S."/>
            <person name="Singer S.R."/>
            <person name="Sinharoy S."/>
            <person name="Sterck L."/>
            <person name="Viollet A."/>
            <person name="Wang B.B."/>
            <person name="Wang K."/>
            <person name="Wang M."/>
            <person name="Wang X."/>
            <person name="Warfsmann J."/>
            <person name="Weissenbach J."/>
            <person name="White D.D."/>
            <person name="White J.D."/>
            <person name="Wiley G.B."/>
            <person name="Wincker P."/>
            <person name="Xing Y."/>
            <person name="Yang L."/>
            <person name="Yao Z."/>
            <person name="Ying F."/>
            <person name="Zhai J."/>
            <person name="Zhou L."/>
            <person name="Zuber A."/>
            <person name="Denarie J."/>
            <person name="Dixon R.A."/>
            <person name="May G.D."/>
            <person name="Schwartz D.C."/>
            <person name="Rogers J."/>
            <person name="Quetier F."/>
            <person name="Town C.D."/>
            <person name="Roe B.A."/>
        </authorList>
    </citation>
    <scope>NUCLEOTIDE SEQUENCE [LARGE SCALE GENOMIC DNA]</scope>
    <source>
        <strain evidence="3">A17</strain>
        <strain evidence="4 5">cv. Jemalong A17</strain>
    </source>
</reference>
<dbReference type="NCBIfam" id="TIGR00756">
    <property type="entry name" value="PPR"/>
    <property type="match status" value="1"/>
</dbReference>
<dbReference type="EMBL" id="CM001217">
    <property type="protein sequence ID" value="AES60081.1"/>
    <property type="molecule type" value="Genomic_DNA"/>
</dbReference>
<dbReference type="PaxDb" id="3880-AES60081"/>
<evidence type="ECO:0000256" key="2">
    <source>
        <dbReference type="PROSITE-ProRule" id="PRU00708"/>
    </source>
</evidence>
<dbReference type="HOGENOM" id="CLU_2530837_0_0_1"/>
<feature type="repeat" description="PPR" evidence="2">
    <location>
        <begin position="31"/>
        <end position="61"/>
    </location>
</feature>
<name>G7IDF0_MEDTR</name>
<reference evidence="4" key="3">
    <citation type="submission" date="2015-04" db="UniProtKB">
        <authorList>
            <consortium name="EnsemblPlants"/>
        </authorList>
    </citation>
    <scope>IDENTIFICATION</scope>
    <source>
        <strain evidence="4">cv. Jemalong A17</strain>
    </source>
</reference>
<keyword evidence="5" id="KW-1185">Reference proteome</keyword>
<evidence type="ECO:0000313" key="5">
    <source>
        <dbReference type="Proteomes" id="UP000002051"/>
    </source>
</evidence>
<evidence type="ECO:0000313" key="4">
    <source>
        <dbReference type="EnsemblPlants" id="AES60081"/>
    </source>
</evidence>
<dbReference type="EnsemblPlants" id="AES60081">
    <property type="protein sequence ID" value="AES60081"/>
    <property type="gene ID" value="MTR_1g040040"/>
</dbReference>
<dbReference type="AlphaFoldDB" id="G7IDF0"/>
<sequence length="84" mass="9964">MFIDDLVQWWKTYRCITSFFKNFLIKGYNLNVIKYTIMISVLCKEGLFEEAFVLLSKMEDTTRENDKAEKKIGEMIARVLLKSI</sequence>
<keyword evidence="1" id="KW-0677">Repeat</keyword>
<dbReference type="PROSITE" id="PS51375">
    <property type="entry name" value="PPR"/>
    <property type="match status" value="1"/>
</dbReference>
<reference evidence="3 5" key="2">
    <citation type="journal article" date="2014" name="BMC Genomics">
        <title>An improved genome release (version Mt4.0) for the model legume Medicago truncatula.</title>
        <authorList>
            <person name="Tang H."/>
            <person name="Krishnakumar V."/>
            <person name="Bidwell S."/>
            <person name="Rosen B."/>
            <person name="Chan A."/>
            <person name="Zhou S."/>
            <person name="Gentzbittel L."/>
            <person name="Childs K.L."/>
            <person name="Yandell M."/>
            <person name="Gundlach H."/>
            <person name="Mayer K.F."/>
            <person name="Schwartz D.C."/>
            <person name="Town C.D."/>
        </authorList>
    </citation>
    <scope>GENOME REANNOTATION</scope>
    <source>
        <strain evidence="4 5">cv. Jemalong A17</strain>
    </source>
</reference>
<dbReference type="InterPro" id="IPR002885">
    <property type="entry name" value="PPR_rpt"/>
</dbReference>
<proteinExistence type="predicted"/>
<accession>G7IDF0</accession>
<evidence type="ECO:0000313" key="3">
    <source>
        <dbReference type="EMBL" id="AES60081.1"/>
    </source>
</evidence>
<dbReference type="Proteomes" id="UP000002051">
    <property type="component" value="Unassembled WGS sequence"/>
</dbReference>
<gene>
    <name evidence="3" type="ordered locus">MTR_1g040040</name>
</gene>
<organism evidence="3 5">
    <name type="scientific">Medicago truncatula</name>
    <name type="common">Barrel medic</name>
    <name type="synonym">Medicago tribuloides</name>
    <dbReference type="NCBI Taxonomy" id="3880"/>
    <lineage>
        <taxon>Eukaryota</taxon>
        <taxon>Viridiplantae</taxon>
        <taxon>Streptophyta</taxon>
        <taxon>Embryophyta</taxon>
        <taxon>Tracheophyta</taxon>
        <taxon>Spermatophyta</taxon>
        <taxon>Magnoliopsida</taxon>
        <taxon>eudicotyledons</taxon>
        <taxon>Gunneridae</taxon>
        <taxon>Pentapetalae</taxon>
        <taxon>rosids</taxon>
        <taxon>fabids</taxon>
        <taxon>Fabales</taxon>
        <taxon>Fabaceae</taxon>
        <taxon>Papilionoideae</taxon>
        <taxon>50 kb inversion clade</taxon>
        <taxon>NPAAA clade</taxon>
        <taxon>Hologalegina</taxon>
        <taxon>IRL clade</taxon>
        <taxon>Trifolieae</taxon>
        <taxon>Medicago</taxon>
    </lineage>
</organism>
<dbReference type="Gene3D" id="1.25.40.10">
    <property type="entry name" value="Tetratricopeptide repeat domain"/>
    <property type="match status" value="1"/>
</dbReference>
<protein>
    <submittedName>
        <fullName evidence="3">PPR repeat protein</fullName>
    </submittedName>
</protein>